<dbReference type="EMBL" id="VDFR01000186">
    <property type="protein sequence ID" value="TNC32834.1"/>
    <property type="molecule type" value="Genomic_DNA"/>
</dbReference>
<comment type="caution">
    <text evidence="2">The sequence shown here is derived from an EMBL/GenBank/DDBJ whole genome shotgun (WGS) entry which is preliminary data.</text>
</comment>
<accession>A0A5C4MAJ6</accession>
<dbReference type="Proteomes" id="UP000306740">
    <property type="component" value="Unassembled WGS sequence"/>
</dbReference>
<sequence length="373" mass="40772">MITQLVQQLGGGPVAEAQVITADPLDLVWRMEQVLDAANPWAPNPPPAGPARVALFTDGAFSTVPMPSQPAWDHLIYAYAIENTRAAQILARVVRAFRGGEGLGIPSVATQRWLDTTETLLFGAPNPVAAWLSTSAVRPDAEGVRRNAYFRMFGMDLAHGTDTNAPYPYEKAEASNRTFVALLEELLYELWRAIENVRNLIAGNTTDDDRIYRLAEQLGFMLRSRRQNALLSREELAATTAMGWIELTLGSNTPVVVDLRAQATSSADRLRVIGERVGLPPHSRANSFFAMAQELSLVLRALEAGWVTDSGRAWLLYQSSVPPALPPLPPGAVPLGTEVRRVITEWAAASGRNLKERPTPVQVVAAPRPLTKR</sequence>
<proteinExistence type="predicted"/>
<protein>
    <submittedName>
        <fullName evidence="2">Uncharacterized protein</fullName>
    </submittedName>
</protein>
<dbReference type="RefSeq" id="WP_139107127.1">
    <property type="nucleotide sequence ID" value="NZ_VDFR01000186.1"/>
</dbReference>
<evidence type="ECO:0000313" key="3">
    <source>
        <dbReference type="Proteomes" id="UP000306740"/>
    </source>
</evidence>
<dbReference type="EMBL" id="VDFR01000230">
    <property type="protein sequence ID" value="TNC29389.1"/>
    <property type="molecule type" value="Genomic_DNA"/>
</dbReference>
<dbReference type="AlphaFoldDB" id="A0A5C4MAJ6"/>
<evidence type="ECO:0000313" key="2">
    <source>
        <dbReference type="EMBL" id="TNC32834.1"/>
    </source>
</evidence>
<gene>
    <name evidence="2" type="ORF">FHE65_30055</name>
    <name evidence="1" type="ORF">FHE65_33550</name>
</gene>
<dbReference type="OrthoDB" id="620680at2"/>
<organism evidence="2 3">
    <name type="scientific">Mumia zhuanghuii</name>
    <dbReference type="NCBI Taxonomy" id="2585211"/>
    <lineage>
        <taxon>Bacteria</taxon>
        <taxon>Bacillati</taxon>
        <taxon>Actinomycetota</taxon>
        <taxon>Actinomycetes</taxon>
        <taxon>Propionibacteriales</taxon>
        <taxon>Nocardioidaceae</taxon>
        <taxon>Mumia</taxon>
    </lineage>
</organism>
<name>A0A5C4MAJ6_9ACTN</name>
<reference evidence="2 3" key="1">
    <citation type="submission" date="2019-05" db="EMBL/GenBank/DDBJ databases">
        <title>Mumia sp. nov., isolated from the intestinal contents of plateau pika (Ochotona curzoniae) in the Qinghai-Tibet plateau of China.</title>
        <authorList>
            <person name="Tian Z."/>
        </authorList>
    </citation>
    <scope>NUCLEOTIDE SEQUENCE [LARGE SCALE GENOMIC DNA]</scope>
    <source>
        <strain evidence="3">527</strain>
        <strain evidence="2">Z527</strain>
    </source>
</reference>
<evidence type="ECO:0000313" key="1">
    <source>
        <dbReference type="EMBL" id="TNC29389.1"/>
    </source>
</evidence>